<evidence type="ECO:0000256" key="1">
    <source>
        <dbReference type="ARBA" id="ARBA00001933"/>
    </source>
</evidence>
<dbReference type="InterPro" id="IPR015422">
    <property type="entry name" value="PyrdxlP-dep_Trfase_small"/>
</dbReference>
<dbReference type="GO" id="GO:0030170">
    <property type="term" value="F:pyridoxal phosphate binding"/>
    <property type="evidence" value="ECO:0007669"/>
    <property type="project" value="InterPro"/>
</dbReference>
<evidence type="ECO:0000313" key="12">
    <source>
        <dbReference type="Proteomes" id="UP000825935"/>
    </source>
</evidence>
<dbReference type="GO" id="GO:1990221">
    <property type="term" value="C:L-cysteine desulfurase complex"/>
    <property type="evidence" value="ECO:0007669"/>
    <property type="project" value="UniProtKB-ARBA"/>
</dbReference>
<dbReference type="HAMAP" id="MF_00331">
    <property type="entry name" value="Cys_desulf_IscS"/>
    <property type="match status" value="1"/>
</dbReference>
<evidence type="ECO:0000256" key="8">
    <source>
        <dbReference type="ARBA" id="ARBA00023014"/>
    </source>
</evidence>
<dbReference type="PROSITE" id="PS00595">
    <property type="entry name" value="AA_TRANSFER_CLASS_5"/>
    <property type="match status" value="1"/>
</dbReference>
<comment type="cofactor">
    <cofactor evidence="1 9">
        <name>pyridoxal 5'-phosphate</name>
        <dbReference type="ChEBI" id="CHEBI:597326"/>
    </cofactor>
</comment>
<dbReference type="PANTHER" id="PTHR11601:SF34">
    <property type="entry name" value="CYSTEINE DESULFURASE"/>
    <property type="match status" value="1"/>
</dbReference>
<sequence>MGSQLLGMSRRAGSLCRTLSVAGRMYDTPGLTSPVSRELSTAAAVAEEQDQPGIQMKGVRIVGRPLYLDMQATSPVDPRVLDAMLPYFLHQYGNPHSRTHLYGWESDAAVEKAREQVAALINANPKEIIFTSGATEANNISIKGVMHFYKDKKKHVITTQTEHKCVLDSCRHLQQEGFDVTYLPVKKDGLVDLDELKNAIRPETGLISVMTVNNEIGVIQPIAEIGKICRDHKIFLHTDAAQAAGKIPLNVDELKVDVMSLSGHKVYGPKGIGALYIRRRPRVRVEPQMSGGGQERGIRSGTVPTPLAVGFGAACEIALKEMKNDEEHIKSLQKRLLEGITSQLEGVVINGSTDHRYAGNLNLSFAYVEGESLLMGLKEVAVSSGSACTSASLEPSYVLRALGVEEDMAHTSIRFGIGRFTTPEEIDRAIELTVVQVKKLREMSPLWEMVQEGIDIKSIQWTQH</sequence>
<dbReference type="InterPro" id="IPR010240">
    <property type="entry name" value="Cys_deSase_IscS"/>
</dbReference>
<keyword evidence="4" id="KW-0808">Transferase</keyword>
<proteinExistence type="inferred from homology"/>
<keyword evidence="5" id="KW-0479">Metal-binding</keyword>
<evidence type="ECO:0000256" key="7">
    <source>
        <dbReference type="ARBA" id="ARBA00023004"/>
    </source>
</evidence>
<dbReference type="Gene3D" id="3.90.1150.10">
    <property type="entry name" value="Aspartate Aminotransferase, domain 1"/>
    <property type="match status" value="1"/>
</dbReference>
<feature type="domain" description="Aminotransferase class V" evidence="10">
    <location>
        <begin position="67"/>
        <end position="428"/>
    </location>
</feature>
<dbReference type="OrthoDB" id="10250117at2759"/>
<dbReference type="GO" id="GO:0005739">
    <property type="term" value="C:mitochondrion"/>
    <property type="evidence" value="ECO:0007669"/>
    <property type="project" value="TreeGrafter"/>
</dbReference>
<evidence type="ECO:0000313" key="11">
    <source>
        <dbReference type="EMBL" id="KAH7307857.1"/>
    </source>
</evidence>
<organism evidence="11 12">
    <name type="scientific">Ceratopteris richardii</name>
    <name type="common">Triangle waterfern</name>
    <dbReference type="NCBI Taxonomy" id="49495"/>
    <lineage>
        <taxon>Eukaryota</taxon>
        <taxon>Viridiplantae</taxon>
        <taxon>Streptophyta</taxon>
        <taxon>Embryophyta</taxon>
        <taxon>Tracheophyta</taxon>
        <taxon>Polypodiopsida</taxon>
        <taxon>Polypodiidae</taxon>
        <taxon>Polypodiales</taxon>
        <taxon>Pteridineae</taxon>
        <taxon>Pteridaceae</taxon>
        <taxon>Parkerioideae</taxon>
        <taxon>Ceratopteris</taxon>
    </lineage>
</organism>
<comment type="similarity">
    <text evidence="2">Belongs to the class-V pyridoxal-phosphate-dependent aminotransferase family. NifS/IscS subfamily.</text>
</comment>
<accession>A0A8T2S8Q1</accession>
<dbReference type="EC" id="2.8.1.7" evidence="3"/>
<dbReference type="SUPFAM" id="SSF53383">
    <property type="entry name" value="PLP-dependent transferases"/>
    <property type="match status" value="1"/>
</dbReference>
<evidence type="ECO:0000256" key="3">
    <source>
        <dbReference type="ARBA" id="ARBA00012239"/>
    </source>
</evidence>
<gene>
    <name evidence="11" type="ORF">KP509_22G080400</name>
</gene>
<keyword evidence="12" id="KW-1185">Reference proteome</keyword>
<dbReference type="InterPro" id="IPR020578">
    <property type="entry name" value="Aminotrans_V_PyrdxlP_BS"/>
</dbReference>
<dbReference type="PANTHER" id="PTHR11601">
    <property type="entry name" value="CYSTEINE DESULFURYLASE FAMILY MEMBER"/>
    <property type="match status" value="1"/>
</dbReference>
<dbReference type="InterPro" id="IPR015421">
    <property type="entry name" value="PyrdxlP-dep_Trfase_major"/>
</dbReference>
<dbReference type="Pfam" id="PF00266">
    <property type="entry name" value="Aminotran_5"/>
    <property type="match status" value="1"/>
</dbReference>
<evidence type="ECO:0000259" key="10">
    <source>
        <dbReference type="Pfam" id="PF00266"/>
    </source>
</evidence>
<comment type="caution">
    <text evidence="11">The sequence shown here is derived from an EMBL/GenBank/DDBJ whole genome shotgun (WGS) entry which is preliminary data.</text>
</comment>
<evidence type="ECO:0000256" key="2">
    <source>
        <dbReference type="ARBA" id="ARBA00006490"/>
    </source>
</evidence>
<dbReference type="FunFam" id="3.40.640.10:FF:000003">
    <property type="entry name" value="Cysteine desulfurase IscS"/>
    <property type="match status" value="1"/>
</dbReference>
<evidence type="ECO:0000256" key="5">
    <source>
        <dbReference type="ARBA" id="ARBA00022723"/>
    </source>
</evidence>
<name>A0A8T2S8Q1_CERRI</name>
<dbReference type="AlphaFoldDB" id="A0A8T2S8Q1"/>
<dbReference type="InterPro" id="IPR015424">
    <property type="entry name" value="PyrdxlP-dep_Trfase"/>
</dbReference>
<evidence type="ECO:0000256" key="6">
    <source>
        <dbReference type="ARBA" id="ARBA00022898"/>
    </source>
</evidence>
<dbReference type="GO" id="GO:0044571">
    <property type="term" value="P:[2Fe-2S] cluster assembly"/>
    <property type="evidence" value="ECO:0007669"/>
    <property type="project" value="InterPro"/>
</dbReference>
<dbReference type="OMA" id="KGLYWAR"/>
<dbReference type="Proteomes" id="UP000825935">
    <property type="component" value="Chromosome 22"/>
</dbReference>
<dbReference type="EMBL" id="CM035427">
    <property type="protein sequence ID" value="KAH7307857.1"/>
    <property type="molecule type" value="Genomic_DNA"/>
</dbReference>
<dbReference type="FunFam" id="3.90.1150.10:FF:000002">
    <property type="entry name" value="Cysteine desulfurase IscS"/>
    <property type="match status" value="1"/>
</dbReference>
<protein>
    <recommendedName>
        <fullName evidence="3">cysteine desulfurase</fullName>
        <ecNumber evidence="3">2.8.1.7</ecNumber>
    </recommendedName>
</protein>
<keyword evidence="8" id="KW-0411">Iron-sulfur</keyword>
<dbReference type="PIRSF" id="PIRSF005572">
    <property type="entry name" value="NifS"/>
    <property type="match status" value="1"/>
</dbReference>
<dbReference type="NCBIfam" id="NF010611">
    <property type="entry name" value="PRK14012.1"/>
    <property type="match status" value="1"/>
</dbReference>
<dbReference type="GO" id="GO:0051536">
    <property type="term" value="F:iron-sulfur cluster binding"/>
    <property type="evidence" value="ECO:0007669"/>
    <property type="project" value="UniProtKB-KW"/>
</dbReference>
<evidence type="ECO:0000256" key="9">
    <source>
        <dbReference type="RuleBase" id="RU004504"/>
    </source>
</evidence>
<evidence type="ECO:0000256" key="4">
    <source>
        <dbReference type="ARBA" id="ARBA00022679"/>
    </source>
</evidence>
<dbReference type="InterPro" id="IPR016454">
    <property type="entry name" value="Cysteine_dSase"/>
</dbReference>
<dbReference type="Gene3D" id="3.40.640.10">
    <property type="entry name" value="Type I PLP-dependent aspartate aminotransferase-like (Major domain)"/>
    <property type="match status" value="1"/>
</dbReference>
<dbReference type="NCBIfam" id="TIGR02006">
    <property type="entry name" value="IscS"/>
    <property type="match status" value="1"/>
</dbReference>
<reference evidence="11" key="1">
    <citation type="submission" date="2021-08" db="EMBL/GenBank/DDBJ databases">
        <title>WGS assembly of Ceratopteris richardii.</title>
        <authorList>
            <person name="Marchant D.B."/>
            <person name="Chen G."/>
            <person name="Jenkins J."/>
            <person name="Shu S."/>
            <person name="Leebens-Mack J."/>
            <person name="Grimwood J."/>
            <person name="Schmutz J."/>
            <person name="Soltis P."/>
            <person name="Soltis D."/>
            <person name="Chen Z.-H."/>
        </authorList>
    </citation>
    <scope>NUCLEOTIDE SEQUENCE</scope>
    <source>
        <strain evidence="11">Whitten #5841</strain>
        <tissue evidence="11">Leaf</tissue>
    </source>
</reference>
<dbReference type="GO" id="GO:0031071">
    <property type="term" value="F:cysteine desulfurase activity"/>
    <property type="evidence" value="ECO:0007669"/>
    <property type="project" value="UniProtKB-EC"/>
</dbReference>
<dbReference type="GO" id="GO:0046872">
    <property type="term" value="F:metal ion binding"/>
    <property type="evidence" value="ECO:0007669"/>
    <property type="project" value="UniProtKB-KW"/>
</dbReference>
<keyword evidence="7" id="KW-0408">Iron</keyword>
<dbReference type="InterPro" id="IPR000192">
    <property type="entry name" value="Aminotrans_V_dom"/>
</dbReference>
<keyword evidence="6" id="KW-0663">Pyridoxal phosphate</keyword>